<evidence type="ECO:0000256" key="3">
    <source>
        <dbReference type="ARBA" id="ARBA00022679"/>
    </source>
</evidence>
<dbReference type="CDD" id="cd01169">
    <property type="entry name" value="HMPP_kinase"/>
    <property type="match status" value="1"/>
</dbReference>
<dbReference type="Pfam" id="PF08543">
    <property type="entry name" value="Phos_pyr_kin"/>
    <property type="match status" value="1"/>
</dbReference>
<dbReference type="Proteomes" id="UP000316614">
    <property type="component" value="Chromosome"/>
</dbReference>
<dbReference type="GO" id="GO:0009228">
    <property type="term" value="P:thiamine biosynthetic process"/>
    <property type="evidence" value="ECO:0007669"/>
    <property type="project" value="InterPro"/>
</dbReference>
<dbReference type="KEGG" id="echi:FKX85_01050"/>
<dbReference type="InterPro" id="IPR029056">
    <property type="entry name" value="Ribokinase-like"/>
</dbReference>
<protein>
    <recommendedName>
        <fullName evidence="2">hydroxymethylpyrimidine kinase</fullName>
        <ecNumber evidence="2">2.7.1.49</ecNumber>
    </recommendedName>
</protein>
<keyword evidence="3 8" id="KW-0808">Transferase</keyword>
<evidence type="ECO:0000313" key="8">
    <source>
        <dbReference type="EMBL" id="QDH77706.1"/>
    </source>
</evidence>
<keyword evidence="6" id="KW-0067">ATP-binding</keyword>
<dbReference type="FunFam" id="3.40.1190.20:FF:000003">
    <property type="entry name" value="Phosphomethylpyrimidine kinase ThiD"/>
    <property type="match status" value="1"/>
</dbReference>
<organism evidence="8 9">
    <name type="scientific">Echinicola soli</name>
    <dbReference type="NCBI Taxonomy" id="2591634"/>
    <lineage>
        <taxon>Bacteria</taxon>
        <taxon>Pseudomonadati</taxon>
        <taxon>Bacteroidota</taxon>
        <taxon>Cytophagia</taxon>
        <taxon>Cytophagales</taxon>
        <taxon>Cyclobacteriaceae</taxon>
        <taxon>Echinicola</taxon>
    </lineage>
</organism>
<comment type="pathway">
    <text evidence="1">Cofactor biosynthesis; thiamine diphosphate biosynthesis.</text>
</comment>
<dbReference type="GO" id="GO:0005829">
    <property type="term" value="C:cytosol"/>
    <property type="evidence" value="ECO:0007669"/>
    <property type="project" value="TreeGrafter"/>
</dbReference>
<evidence type="ECO:0000256" key="1">
    <source>
        <dbReference type="ARBA" id="ARBA00004948"/>
    </source>
</evidence>
<dbReference type="PANTHER" id="PTHR20858:SF17">
    <property type="entry name" value="HYDROXYMETHYLPYRIMIDINE_PHOSPHOMETHYLPYRIMIDINE KINASE THI20-RELATED"/>
    <property type="match status" value="1"/>
</dbReference>
<dbReference type="EMBL" id="CP041253">
    <property type="protein sequence ID" value="QDH77706.1"/>
    <property type="molecule type" value="Genomic_DNA"/>
</dbReference>
<dbReference type="Gene3D" id="3.40.1190.20">
    <property type="match status" value="1"/>
</dbReference>
<dbReference type="GO" id="GO:0005524">
    <property type="term" value="F:ATP binding"/>
    <property type="evidence" value="ECO:0007669"/>
    <property type="project" value="UniProtKB-KW"/>
</dbReference>
<dbReference type="InterPro" id="IPR004399">
    <property type="entry name" value="HMP/HMP-P_kinase_dom"/>
</dbReference>
<keyword evidence="5 8" id="KW-0418">Kinase</keyword>
<evidence type="ECO:0000256" key="5">
    <source>
        <dbReference type="ARBA" id="ARBA00022777"/>
    </source>
</evidence>
<dbReference type="EC" id="2.7.1.49" evidence="2"/>
<evidence type="ECO:0000259" key="7">
    <source>
        <dbReference type="Pfam" id="PF08543"/>
    </source>
</evidence>
<sequence>MSNKIKTYIPVLTIAGSDSGGGAGIQADLKTFSALGCFGASVITATTAQNTLGVKSIHDIPVEHIKEQLEAVLSDIEPKAIKIGMINRPEVVQVIVEALAQYPGIPVVFDPVMVATSGDRLIKEETVELLKKELFPISHIITPNMDEAAVLIGKAVDSLSKMEKAASQLLPYGSTYVLVKGGHLNGNTVADVLCGNEQKHVFESEKINTGNVHGTGCTLSSAIAVFLARGMDIKKAVELARSFVFQAIDAGKTIKTGQGSGPLNHFYQPQKMIIHELDQ</sequence>
<proteinExistence type="predicted"/>
<dbReference type="RefSeq" id="WP_141612987.1">
    <property type="nucleotide sequence ID" value="NZ_CP041253.1"/>
</dbReference>
<dbReference type="NCBIfam" id="TIGR00097">
    <property type="entry name" value="HMP-P_kinase"/>
    <property type="match status" value="1"/>
</dbReference>
<dbReference type="GO" id="GO:0008902">
    <property type="term" value="F:hydroxymethylpyrimidine kinase activity"/>
    <property type="evidence" value="ECO:0007669"/>
    <property type="project" value="UniProtKB-EC"/>
</dbReference>
<feature type="domain" description="Pyridoxamine kinase/Phosphomethylpyrimidine kinase" evidence="7">
    <location>
        <begin position="18"/>
        <end position="264"/>
    </location>
</feature>
<evidence type="ECO:0000313" key="9">
    <source>
        <dbReference type="Proteomes" id="UP000316614"/>
    </source>
</evidence>
<dbReference type="OrthoDB" id="9810880at2"/>
<gene>
    <name evidence="8" type="primary">thiD</name>
    <name evidence="8" type="ORF">FKX85_01050</name>
</gene>
<evidence type="ECO:0000256" key="6">
    <source>
        <dbReference type="ARBA" id="ARBA00022840"/>
    </source>
</evidence>
<reference evidence="8 9" key="1">
    <citation type="submission" date="2019-06" db="EMBL/GenBank/DDBJ databases">
        <title>Echinicola alkalisoli sp. nov. isolated from saline soil.</title>
        <authorList>
            <person name="Sun J.-Q."/>
            <person name="Xu L."/>
        </authorList>
    </citation>
    <scope>NUCLEOTIDE SEQUENCE [LARGE SCALE GENOMIC DNA]</scope>
    <source>
        <strain evidence="8 9">LN3S3</strain>
    </source>
</reference>
<dbReference type="SUPFAM" id="SSF53613">
    <property type="entry name" value="Ribokinase-like"/>
    <property type="match status" value="1"/>
</dbReference>
<evidence type="ECO:0000256" key="2">
    <source>
        <dbReference type="ARBA" id="ARBA00012135"/>
    </source>
</evidence>
<dbReference type="InterPro" id="IPR013749">
    <property type="entry name" value="PM/HMP-P_kinase-1"/>
</dbReference>
<name>A0A514CD10_9BACT</name>
<evidence type="ECO:0000256" key="4">
    <source>
        <dbReference type="ARBA" id="ARBA00022741"/>
    </source>
</evidence>
<accession>A0A514CD10</accession>
<keyword evidence="4" id="KW-0547">Nucleotide-binding</keyword>
<dbReference type="PANTHER" id="PTHR20858">
    <property type="entry name" value="PHOSPHOMETHYLPYRIMIDINE KINASE"/>
    <property type="match status" value="1"/>
</dbReference>
<dbReference type="AlphaFoldDB" id="A0A514CD10"/>
<keyword evidence="9" id="KW-1185">Reference proteome</keyword>
<dbReference type="GO" id="GO:0008972">
    <property type="term" value="F:phosphomethylpyrimidine kinase activity"/>
    <property type="evidence" value="ECO:0007669"/>
    <property type="project" value="InterPro"/>
</dbReference>